<protein>
    <submittedName>
        <fullName evidence="1">Uncharacterized protein</fullName>
    </submittedName>
</protein>
<dbReference type="EMBL" id="JANBUN010000884">
    <property type="protein sequence ID" value="KAJ2800798.1"/>
    <property type="molecule type" value="Genomic_DNA"/>
</dbReference>
<proteinExistence type="predicted"/>
<organism evidence="1 2">
    <name type="scientific">Coemansia helicoidea</name>
    <dbReference type="NCBI Taxonomy" id="1286919"/>
    <lineage>
        <taxon>Eukaryota</taxon>
        <taxon>Fungi</taxon>
        <taxon>Fungi incertae sedis</taxon>
        <taxon>Zoopagomycota</taxon>
        <taxon>Kickxellomycotina</taxon>
        <taxon>Kickxellomycetes</taxon>
        <taxon>Kickxellales</taxon>
        <taxon>Kickxellaceae</taxon>
        <taxon>Coemansia</taxon>
    </lineage>
</organism>
<accession>A0ACC1L4J1</accession>
<name>A0ACC1L4J1_9FUNG</name>
<reference evidence="1" key="1">
    <citation type="submission" date="2022-07" db="EMBL/GenBank/DDBJ databases">
        <title>Phylogenomic reconstructions and comparative analyses of Kickxellomycotina fungi.</title>
        <authorList>
            <person name="Reynolds N.K."/>
            <person name="Stajich J.E."/>
            <person name="Barry K."/>
            <person name="Grigoriev I.V."/>
            <person name="Crous P."/>
            <person name="Smith M.E."/>
        </authorList>
    </citation>
    <scope>NUCLEOTIDE SEQUENCE</scope>
    <source>
        <strain evidence="1">BCRC 34780</strain>
    </source>
</reference>
<gene>
    <name evidence="1" type="ORF">H4R21_003032</name>
</gene>
<sequence length="1055" mass="117128">MKTDEFSYVKFPATVATWAPHMRNRVCNLSSAHTVVWCHLHAFLRFMLLHELTRAYGTPAGGGSRHALRIDLGELLVPDGIAKIYQKLCALGQLRSTRGLDSLGVTGDYLTQFMGYTPFRGAKLRAPATIARCAATRVAIEYANVVRTNLSPLLHKLIRKCLDVPGRAAERMQEQLQQARAKGMTEEEAKMTVERVARAADTAAARQSAAAIRDVFTRKGEEVPCDMLSEKVVNAEALLSKDIRENIVNPASALYSLVCRGVVDLAPLKRRRDKDAIGLTSHEERIHATVILPILKTYKSCCFNKSLYYDAMENPQNHFAALFVTALALAERGIAPPQIMPMPSCQTKHVSMIKDVITHCLLNPDERTVLDMYKDAATAKEAVTTAAANAARAILRQPGALQGDISALARTAARTDRAVVAAKEAAARAATVALNAAKENRMAHKWLQEPGSIDAEMLPLSMLLDPGSIGRQCRPDRDLRCWGCFSTDGVAMSVHYSTPKGRGWATRKRNAKKQPDSSGNVSEAAGDEHVETSSNAAPASADTVPAPRERDGIEFVSKYHQNFLRKYEGNRATVDFNCRDTIFSVNTRGDWVRFTSSEYERIVKYKWYQRILEQELQKNPEIGEALEALSKHSFLTLDVDKFEEALRVWGQYVLPLIKYYGHAGPRTLNIGKRQPNNSVARSGSAPGRTAVSGAAGSDVSHAPAPSRIQPTLRNTPGFEFIRPAVKGMTPQDLAFMLAADCDAHGQPLHMKLRLNAHINRQKADVYMGRKIWARLGNGTKVKPALIAGDWSGFMPKHHAPTRRGKTLCRALVKFGFPVLLIQEFRTSMLHSACDGVLVHPKIVTRPRPPNSDGTTKNPTTVCVGLPACTNKACYDTIKERAAANAQKRAERALDRKRRGLKPERVQKPPKSQLPKRQLDGYNKQPASAWERKNMWRRYAYRKYKLTRRVRQYDIIKWPVDGTLFYVHRDHDSCLCMHKAVDAHAEGKDRPERYCRSTVIDQEAEKRKGGAGALTTTNKPHICRECGKKDHGHGVCPPGNSSAADGQAELSKRRRT</sequence>
<keyword evidence="2" id="KW-1185">Reference proteome</keyword>
<comment type="caution">
    <text evidence="1">The sequence shown here is derived from an EMBL/GenBank/DDBJ whole genome shotgun (WGS) entry which is preliminary data.</text>
</comment>
<evidence type="ECO:0000313" key="2">
    <source>
        <dbReference type="Proteomes" id="UP001140087"/>
    </source>
</evidence>
<evidence type="ECO:0000313" key="1">
    <source>
        <dbReference type="EMBL" id="KAJ2800798.1"/>
    </source>
</evidence>
<dbReference type="Proteomes" id="UP001140087">
    <property type="component" value="Unassembled WGS sequence"/>
</dbReference>